<evidence type="ECO:0000313" key="2">
    <source>
        <dbReference type="EMBL" id="SBW06743.1"/>
    </source>
</evidence>
<proteinExistence type="predicted"/>
<name>A0A212K4V0_9BACT</name>
<dbReference type="SUPFAM" id="SSF49785">
    <property type="entry name" value="Galactose-binding domain-like"/>
    <property type="match status" value="1"/>
</dbReference>
<dbReference type="InterPro" id="IPR013783">
    <property type="entry name" value="Ig-like_fold"/>
</dbReference>
<dbReference type="AlphaFoldDB" id="A0A212K4V0"/>
<dbReference type="RefSeq" id="WP_296944276.1">
    <property type="nucleotide sequence ID" value="NZ_LT599032.1"/>
</dbReference>
<dbReference type="EMBL" id="FLUM01000003">
    <property type="protein sequence ID" value="SBW06743.1"/>
    <property type="molecule type" value="Genomic_DNA"/>
</dbReference>
<dbReference type="InterPro" id="IPR008979">
    <property type="entry name" value="Galactose-bd-like_sf"/>
</dbReference>
<accession>A0A212K4V0</accession>
<dbReference type="InterPro" id="IPR005084">
    <property type="entry name" value="CBM6"/>
</dbReference>
<dbReference type="PROSITE" id="PS51257">
    <property type="entry name" value="PROKAR_LIPOPROTEIN"/>
    <property type="match status" value="1"/>
</dbReference>
<organism evidence="2">
    <name type="scientific">uncultured Dysgonomonas sp</name>
    <dbReference type="NCBI Taxonomy" id="206096"/>
    <lineage>
        <taxon>Bacteria</taxon>
        <taxon>Pseudomonadati</taxon>
        <taxon>Bacteroidota</taxon>
        <taxon>Bacteroidia</taxon>
        <taxon>Bacteroidales</taxon>
        <taxon>Dysgonomonadaceae</taxon>
        <taxon>Dysgonomonas</taxon>
        <taxon>environmental samples</taxon>
    </lineage>
</organism>
<reference evidence="2" key="1">
    <citation type="submission" date="2016-04" db="EMBL/GenBank/DDBJ databases">
        <authorList>
            <person name="Evans L.H."/>
            <person name="Alamgir A."/>
            <person name="Owens N."/>
            <person name="Weber N.D."/>
            <person name="Virtaneva K."/>
            <person name="Barbian K."/>
            <person name="Babar A."/>
            <person name="Rosenke K."/>
        </authorList>
    </citation>
    <scope>NUCLEOTIDE SEQUENCE</scope>
    <source>
        <strain evidence="2">86-1</strain>
    </source>
</reference>
<dbReference type="GO" id="GO:0030246">
    <property type="term" value="F:carbohydrate binding"/>
    <property type="evidence" value="ECO:0007669"/>
    <property type="project" value="InterPro"/>
</dbReference>
<gene>
    <name evidence="2" type="ORF">KL86DYS1_31459</name>
</gene>
<dbReference type="SUPFAM" id="SSF49265">
    <property type="entry name" value="Fibronectin type III"/>
    <property type="match status" value="2"/>
</dbReference>
<dbReference type="Gene3D" id="2.60.40.10">
    <property type="entry name" value="Immunoglobulins"/>
    <property type="match status" value="1"/>
</dbReference>
<dbReference type="CDD" id="cd00063">
    <property type="entry name" value="FN3"/>
    <property type="match status" value="1"/>
</dbReference>
<dbReference type="Pfam" id="PF03422">
    <property type="entry name" value="CBM_6"/>
    <property type="match status" value="1"/>
</dbReference>
<evidence type="ECO:0000259" key="1">
    <source>
        <dbReference type="PROSITE" id="PS51175"/>
    </source>
</evidence>
<dbReference type="SMART" id="SM00060">
    <property type="entry name" value="FN3"/>
    <property type="match status" value="2"/>
</dbReference>
<sequence>MRKKKIPLISRMFMFLLIILLSSCEERSFPVSPIDDPYPYIPPSDVGMLTTESGDGSIKLIWSDPPEDNVSDIEITNLNDNTSKVVSKGDKAVEFTGLENFEKYSFEVKAKNSESLYSVGVVISAYPFKQDNVAPGNVKDVISFKGTTIKDAILTFALSGDVDYSHAVAYINGSNEGVASALRGKVIRLRTEDEAGIQSVLIKSFDFSGNESAGITVLPSDIPLANVAGGDEETSVRVKWTLHPSVDFVEGYRVAWGDNFANTRTLEKTATDYSFPLDELQSNTQVNVSMLDENNAVLSTYPLIIDGKSIPGTVRADAAIAYNGLQIRGDGGFGNVDNNSWAEYELNVKEDGEYRFSPYTGGPSATKVTIFIDGTETAIVNTTPSGNWDGFIKQTPSTSFHLTAGKHRVKMVFGDGQNILKYYFSQE</sequence>
<feature type="domain" description="CBM6" evidence="1">
    <location>
        <begin position="299"/>
        <end position="425"/>
    </location>
</feature>
<dbReference type="Gene3D" id="2.60.120.260">
    <property type="entry name" value="Galactose-binding domain-like"/>
    <property type="match status" value="1"/>
</dbReference>
<dbReference type="InterPro" id="IPR036116">
    <property type="entry name" value="FN3_sf"/>
</dbReference>
<dbReference type="PROSITE" id="PS51175">
    <property type="entry name" value="CBM6"/>
    <property type="match status" value="1"/>
</dbReference>
<protein>
    <recommendedName>
        <fullName evidence="1">CBM6 domain-containing protein</fullName>
    </recommendedName>
</protein>
<dbReference type="InterPro" id="IPR003961">
    <property type="entry name" value="FN3_dom"/>
</dbReference>